<dbReference type="WBParaSite" id="nRc.2.0.1.t22768-RA">
    <property type="protein sequence ID" value="nRc.2.0.1.t22768-RA"/>
    <property type="gene ID" value="nRc.2.0.1.g22768"/>
</dbReference>
<dbReference type="Gene3D" id="3.30.70.1230">
    <property type="entry name" value="Nucleotide cyclase"/>
    <property type="match status" value="1"/>
</dbReference>
<evidence type="ECO:0000259" key="9">
    <source>
        <dbReference type="PROSITE" id="PS50125"/>
    </source>
</evidence>
<dbReference type="OMA" id="QFGIHEF"/>
<keyword evidence="3" id="KW-0812">Transmembrane</keyword>
<dbReference type="SUPFAM" id="SSF55073">
    <property type="entry name" value="Nucleotide cyclase"/>
    <property type="match status" value="1"/>
</dbReference>
<dbReference type="InterPro" id="IPR029787">
    <property type="entry name" value="Nucleotide_cyclase"/>
</dbReference>
<dbReference type="PANTHER" id="PTHR11920:SF335">
    <property type="entry name" value="GUANYLATE CYCLASE"/>
    <property type="match status" value="1"/>
</dbReference>
<dbReference type="CDD" id="cd07302">
    <property type="entry name" value="CHD"/>
    <property type="match status" value="1"/>
</dbReference>
<accession>A0A915J8H0</accession>
<dbReference type="GO" id="GO:0004016">
    <property type="term" value="F:adenylate cyclase activity"/>
    <property type="evidence" value="ECO:0007669"/>
    <property type="project" value="TreeGrafter"/>
</dbReference>
<keyword evidence="4" id="KW-0547">Nucleotide-binding</keyword>
<organism evidence="10 11">
    <name type="scientific">Romanomermis culicivorax</name>
    <name type="common">Nematode worm</name>
    <dbReference type="NCBI Taxonomy" id="13658"/>
    <lineage>
        <taxon>Eukaryota</taxon>
        <taxon>Metazoa</taxon>
        <taxon>Ecdysozoa</taxon>
        <taxon>Nematoda</taxon>
        <taxon>Enoplea</taxon>
        <taxon>Dorylaimia</taxon>
        <taxon>Mermithida</taxon>
        <taxon>Mermithoidea</taxon>
        <taxon>Mermithidae</taxon>
        <taxon>Romanomermis</taxon>
    </lineage>
</organism>
<keyword evidence="10" id="KW-1185">Reference proteome</keyword>
<keyword evidence="5" id="KW-1133">Transmembrane helix</keyword>
<proteinExistence type="predicted"/>
<dbReference type="PANTHER" id="PTHR11920">
    <property type="entry name" value="GUANYLYL CYCLASE"/>
    <property type="match status" value="1"/>
</dbReference>
<dbReference type="GO" id="GO:0004383">
    <property type="term" value="F:guanylate cyclase activity"/>
    <property type="evidence" value="ECO:0007669"/>
    <property type="project" value="UniProtKB-EC"/>
</dbReference>
<keyword evidence="8" id="KW-0456">Lyase</keyword>
<dbReference type="GO" id="GO:0035556">
    <property type="term" value="P:intracellular signal transduction"/>
    <property type="evidence" value="ECO:0007669"/>
    <property type="project" value="InterPro"/>
</dbReference>
<reference evidence="11" key="1">
    <citation type="submission" date="2022-11" db="UniProtKB">
        <authorList>
            <consortium name="WormBaseParasite"/>
        </authorList>
    </citation>
    <scope>IDENTIFICATION</scope>
</reference>
<feature type="domain" description="Guanylate cyclase" evidence="9">
    <location>
        <begin position="28"/>
        <end position="87"/>
    </location>
</feature>
<protein>
    <submittedName>
        <fullName evidence="11">Guanylate cyclase domain-containing protein</fullName>
    </submittedName>
</protein>
<dbReference type="PROSITE" id="PS50125">
    <property type="entry name" value="GUANYLATE_CYCLASE_2"/>
    <property type="match status" value="1"/>
</dbReference>
<evidence type="ECO:0000256" key="2">
    <source>
        <dbReference type="ARBA" id="ARBA00004370"/>
    </source>
</evidence>
<evidence type="ECO:0000256" key="8">
    <source>
        <dbReference type="ARBA" id="ARBA00023239"/>
    </source>
</evidence>
<dbReference type="Proteomes" id="UP000887565">
    <property type="component" value="Unplaced"/>
</dbReference>
<dbReference type="InterPro" id="IPR001054">
    <property type="entry name" value="A/G_cyclase"/>
</dbReference>
<dbReference type="InterPro" id="IPR050401">
    <property type="entry name" value="Cyclic_nucleotide_synthase"/>
</dbReference>
<evidence type="ECO:0000256" key="3">
    <source>
        <dbReference type="ARBA" id="ARBA00022692"/>
    </source>
</evidence>
<dbReference type="GO" id="GO:0001653">
    <property type="term" value="F:peptide receptor activity"/>
    <property type="evidence" value="ECO:0007669"/>
    <property type="project" value="TreeGrafter"/>
</dbReference>
<dbReference type="GO" id="GO:0007168">
    <property type="term" value="P:receptor guanylyl cyclase signaling pathway"/>
    <property type="evidence" value="ECO:0007669"/>
    <property type="project" value="TreeGrafter"/>
</dbReference>
<evidence type="ECO:0000256" key="6">
    <source>
        <dbReference type="ARBA" id="ARBA00023136"/>
    </source>
</evidence>
<evidence type="ECO:0000313" key="11">
    <source>
        <dbReference type="WBParaSite" id="nRc.2.0.1.t22768-RA"/>
    </source>
</evidence>
<dbReference type="Pfam" id="PF00211">
    <property type="entry name" value="Guanylate_cyc"/>
    <property type="match status" value="1"/>
</dbReference>
<comment type="catalytic activity">
    <reaction evidence="1">
        <text>GTP = 3',5'-cyclic GMP + diphosphate</text>
        <dbReference type="Rhea" id="RHEA:13665"/>
        <dbReference type="ChEBI" id="CHEBI:33019"/>
        <dbReference type="ChEBI" id="CHEBI:37565"/>
        <dbReference type="ChEBI" id="CHEBI:57746"/>
        <dbReference type="EC" id="4.6.1.2"/>
    </reaction>
</comment>
<keyword evidence="6" id="KW-0472">Membrane</keyword>
<evidence type="ECO:0000256" key="4">
    <source>
        <dbReference type="ARBA" id="ARBA00022741"/>
    </source>
</evidence>
<comment type="subcellular location">
    <subcellularLocation>
        <location evidence="2">Membrane</location>
    </subcellularLocation>
</comment>
<dbReference type="GO" id="GO:0000166">
    <property type="term" value="F:nucleotide binding"/>
    <property type="evidence" value="ECO:0007669"/>
    <property type="project" value="UniProtKB-KW"/>
</dbReference>
<sequence>RIEGLQEPVADRLKSGCSVDPEAYDSVTILFSDVADFDSIAAKSSPLQLCSLLNDIYYTLDEIIDDYNVFKVQTINDVYMMASGLKT</sequence>
<evidence type="ECO:0000256" key="1">
    <source>
        <dbReference type="ARBA" id="ARBA00001436"/>
    </source>
</evidence>
<evidence type="ECO:0000256" key="5">
    <source>
        <dbReference type="ARBA" id="ARBA00022989"/>
    </source>
</evidence>
<name>A0A915J8H0_ROMCU</name>
<dbReference type="GO" id="GO:0005886">
    <property type="term" value="C:plasma membrane"/>
    <property type="evidence" value="ECO:0007669"/>
    <property type="project" value="TreeGrafter"/>
</dbReference>
<keyword evidence="7" id="KW-0325">Glycoprotein</keyword>
<evidence type="ECO:0000313" key="10">
    <source>
        <dbReference type="Proteomes" id="UP000887565"/>
    </source>
</evidence>
<evidence type="ECO:0000256" key="7">
    <source>
        <dbReference type="ARBA" id="ARBA00023180"/>
    </source>
</evidence>
<dbReference type="AlphaFoldDB" id="A0A915J8H0"/>